<dbReference type="GeneID" id="85343395"/>
<dbReference type="RefSeq" id="XP_060309679.1">
    <property type="nucleotide sequence ID" value="XM_060459848.1"/>
</dbReference>
<name>A0AAI9YPT9_9PEZI</name>
<dbReference type="Proteomes" id="UP001240678">
    <property type="component" value="Unassembled WGS sequence"/>
</dbReference>
<proteinExistence type="predicted"/>
<evidence type="ECO:0000256" key="1">
    <source>
        <dbReference type="SAM" id="MobiDB-lite"/>
    </source>
</evidence>
<dbReference type="AlphaFoldDB" id="A0AAI9YPT9"/>
<gene>
    <name evidence="2" type="ORF">CCOS01_11696</name>
</gene>
<dbReference type="EMBL" id="MOOE01000013">
    <property type="protein sequence ID" value="KAK1518876.1"/>
    <property type="molecule type" value="Genomic_DNA"/>
</dbReference>
<feature type="compositionally biased region" description="Polar residues" evidence="1">
    <location>
        <begin position="17"/>
        <end position="36"/>
    </location>
</feature>
<evidence type="ECO:0000313" key="3">
    <source>
        <dbReference type="Proteomes" id="UP001240678"/>
    </source>
</evidence>
<organism evidence="2 3">
    <name type="scientific">Colletotrichum costaricense</name>
    <dbReference type="NCBI Taxonomy" id="1209916"/>
    <lineage>
        <taxon>Eukaryota</taxon>
        <taxon>Fungi</taxon>
        <taxon>Dikarya</taxon>
        <taxon>Ascomycota</taxon>
        <taxon>Pezizomycotina</taxon>
        <taxon>Sordariomycetes</taxon>
        <taxon>Hypocreomycetidae</taxon>
        <taxon>Glomerellales</taxon>
        <taxon>Glomerellaceae</taxon>
        <taxon>Colletotrichum</taxon>
        <taxon>Colletotrichum acutatum species complex</taxon>
    </lineage>
</organism>
<feature type="region of interest" description="Disordered" evidence="1">
    <location>
        <begin position="1"/>
        <end position="36"/>
    </location>
</feature>
<accession>A0AAI9YPT9</accession>
<protein>
    <submittedName>
        <fullName evidence="2">Uncharacterized protein</fullName>
    </submittedName>
</protein>
<keyword evidence="3" id="KW-1185">Reference proteome</keyword>
<comment type="caution">
    <text evidence="2">The sequence shown here is derived from an EMBL/GenBank/DDBJ whole genome shotgun (WGS) entry which is preliminary data.</text>
</comment>
<reference evidence="2 3" key="1">
    <citation type="submission" date="2016-10" db="EMBL/GenBank/DDBJ databases">
        <title>The genome sequence of Colletotrichum fioriniae PJ7.</title>
        <authorList>
            <person name="Baroncelli R."/>
        </authorList>
    </citation>
    <scope>NUCLEOTIDE SEQUENCE [LARGE SCALE GENOMIC DNA]</scope>
    <source>
        <strain evidence="2 3">IMI 309622</strain>
    </source>
</reference>
<sequence>MAMDDDGPVSRFAPHRASSTTGGANIPATNSYQYET</sequence>
<evidence type="ECO:0000313" key="2">
    <source>
        <dbReference type="EMBL" id="KAK1518876.1"/>
    </source>
</evidence>